<dbReference type="PANTHER" id="PTHR30250:SF26">
    <property type="entry name" value="PSMA PROTEIN"/>
    <property type="match status" value="1"/>
</dbReference>
<feature type="transmembrane region" description="Helical" evidence="6">
    <location>
        <begin position="147"/>
        <end position="167"/>
    </location>
</feature>
<sequence length="454" mass="50343">MPGNEKSLNKTNNFNDIVWGYCAQFLNIGSGLILLPLMLHFLGSNDLGLWYSFLAITSLVQLLEFGLQPTITRYISYIFAGAQNINAGEMPTASGEILNTPLLHDMISACRRTYLLISLLAFLMLLSVGSYYVHLTTKAQNNTDQALLSWILYSIGIVINFYFTYLNGIFQGAGHQSIVNKTISINKIAFLLTSSILIVFNLSLNAIIIGNFISIIISRSYIRAKFNSHFKSENTTQQSNKEQINHLIKLLWHSTWRLGVVQLGSFMILRANQLIASSTLGLSAAASYGISLQILSVLSTFSSLPFTLKIPQITAMHVKKDKASTIRIYKNSLYFCWIIFSTSAIFLILLGGPALAIIKSRTHLLDTLWLTILAITLLLELNHTISATFLTTLNKVPFVNASLTSGGSVVVLSVLSTHYTTLGIGGLILSQAIVQALYNNWKWPLTVTRYLRTL</sequence>
<feature type="transmembrane region" description="Helical" evidence="6">
    <location>
        <begin position="114"/>
        <end position="135"/>
    </location>
</feature>
<accession>A0ABT5IR21</accession>
<evidence type="ECO:0000256" key="4">
    <source>
        <dbReference type="ARBA" id="ARBA00022989"/>
    </source>
</evidence>
<comment type="caution">
    <text evidence="7">The sequence shown here is derived from an EMBL/GenBank/DDBJ whole genome shotgun (WGS) entry which is preliminary data.</text>
</comment>
<keyword evidence="2" id="KW-1003">Cell membrane</keyword>
<dbReference type="Proteomes" id="UP001222030">
    <property type="component" value="Unassembled WGS sequence"/>
</dbReference>
<proteinExistence type="predicted"/>
<keyword evidence="3 6" id="KW-0812">Transmembrane</keyword>
<evidence type="ECO:0000313" key="7">
    <source>
        <dbReference type="EMBL" id="MDC7714633.1"/>
    </source>
</evidence>
<organism evidence="7 8">
    <name type="scientific">Vogesella margarita</name>
    <dbReference type="NCBI Taxonomy" id="2984199"/>
    <lineage>
        <taxon>Bacteria</taxon>
        <taxon>Pseudomonadati</taxon>
        <taxon>Pseudomonadota</taxon>
        <taxon>Betaproteobacteria</taxon>
        <taxon>Neisseriales</taxon>
        <taxon>Chromobacteriaceae</taxon>
        <taxon>Vogesella</taxon>
    </lineage>
</organism>
<evidence type="ECO:0000256" key="2">
    <source>
        <dbReference type="ARBA" id="ARBA00022475"/>
    </source>
</evidence>
<evidence type="ECO:0000256" key="1">
    <source>
        <dbReference type="ARBA" id="ARBA00004651"/>
    </source>
</evidence>
<dbReference type="InterPro" id="IPR050833">
    <property type="entry name" value="Poly_Biosynth_Transport"/>
</dbReference>
<feature type="transmembrane region" description="Helical" evidence="6">
    <location>
        <begin position="188"/>
        <end position="217"/>
    </location>
</feature>
<dbReference type="RefSeq" id="WP_272772358.1">
    <property type="nucleotide sequence ID" value="NZ_JAQQLE010000009.1"/>
</dbReference>
<evidence type="ECO:0000256" key="5">
    <source>
        <dbReference type="ARBA" id="ARBA00023136"/>
    </source>
</evidence>
<keyword evidence="4 6" id="KW-1133">Transmembrane helix</keyword>
<comment type="subcellular location">
    <subcellularLocation>
        <location evidence="1">Cell membrane</location>
        <topology evidence="1">Multi-pass membrane protein</topology>
    </subcellularLocation>
</comment>
<dbReference type="EMBL" id="JAQQLE010000009">
    <property type="protein sequence ID" value="MDC7714633.1"/>
    <property type="molecule type" value="Genomic_DNA"/>
</dbReference>
<dbReference type="PANTHER" id="PTHR30250">
    <property type="entry name" value="PST FAMILY PREDICTED COLANIC ACID TRANSPORTER"/>
    <property type="match status" value="1"/>
</dbReference>
<evidence type="ECO:0000256" key="6">
    <source>
        <dbReference type="SAM" id="Phobius"/>
    </source>
</evidence>
<feature type="transmembrane region" description="Helical" evidence="6">
    <location>
        <begin position="332"/>
        <end position="356"/>
    </location>
</feature>
<gene>
    <name evidence="7" type="primary">wzx</name>
    <name evidence="7" type="ORF">PQU96_10935</name>
</gene>
<dbReference type="InterPro" id="IPR048122">
    <property type="entry name" value="WZX-like"/>
</dbReference>
<evidence type="ECO:0000256" key="3">
    <source>
        <dbReference type="ARBA" id="ARBA00022692"/>
    </source>
</evidence>
<feature type="transmembrane region" description="Helical" evidence="6">
    <location>
        <begin position="410"/>
        <end position="434"/>
    </location>
</feature>
<evidence type="ECO:0000313" key="8">
    <source>
        <dbReference type="Proteomes" id="UP001222030"/>
    </source>
</evidence>
<name>A0ABT5IR21_9NEIS</name>
<reference evidence="7 8" key="1">
    <citation type="submission" date="2023-01" db="EMBL/GenBank/DDBJ databases">
        <title>Novel species of the genus Vogesella isolated from rivers.</title>
        <authorList>
            <person name="Lu H."/>
        </authorList>
    </citation>
    <scope>NUCLEOTIDE SEQUENCE [LARGE SCALE GENOMIC DNA]</scope>
    <source>
        <strain evidence="7 8">LYT5W</strain>
    </source>
</reference>
<feature type="transmembrane region" description="Helical" evidence="6">
    <location>
        <begin position="368"/>
        <end position="390"/>
    </location>
</feature>
<keyword evidence="5 6" id="KW-0472">Membrane</keyword>
<feature type="transmembrane region" description="Helical" evidence="6">
    <location>
        <begin position="21"/>
        <end position="42"/>
    </location>
</feature>
<feature type="transmembrane region" description="Helical" evidence="6">
    <location>
        <begin position="48"/>
        <end position="67"/>
    </location>
</feature>
<feature type="transmembrane region" description="Helical" evidence="6">
    <location>
        <begin position="281"/>
        <end position="301"/>
    </location>
</feature>
<protein>
    <submittedName>
        <fullName evidence="7">O-unit flippase-like protein</fullName>
    </submittedName>
</protein>
<keyword evidence="8" id="KW-1185">Reference proteome</keyword>
<dbReference type="NCBIfam" id="NF041503">
    <property type="entry name" value="WZX_like"/>
    <property type="match status" value="1"/>
</dbReference>